<sequence length="117" mass="13630">MDGRLLLCCIVMVHQKSAHGGVRRCQNAGHRTSIRNGCQIKSVQSWRGWVTFLTENTSVTDVESHWSAICGRKSFLPHQLYAIDWVISISYLVIVILIYKHFIIDNTKQWRCRRWSL</sequence>
<proteinExistence type="predicted"/>
<evidence type="ECO:0000313" key="3">
    <source>
        <dbReference type="Proteomes" id="UP000006729"/>
    </source>
</evidence>
<keyword evidence="1" id="KW-0812">Transmembrane</keyword>
<dbReference type="InParanoid" id="A0A2K2C1N3"/>
<dbReference type="EMBL" id="CM009290">
    <property type="protein sequence ID" value="PNT55939.1"/>
    <property type="molecule type" value="Genomic_DNA"/>
</dbReference>
<dbReference type="Proteomes" id="UP000006729">
    <property type="component" value="Chromosome 1"/>
</dbReference>
<keyword evidence="1" id="KW-0472">Membrane</keyword>
<keyword evidence="1" id="KW-1133">Transmembrane helix</keyword>
<dbReference type="AlphaFoldDB" id="A0A2K2C1N3"/>
<evidence type="ECO:0000256" key="1">
    <source>
        <dbReference type="SAM" id="Phobius"/>
    </source>
</evidence>
<feature type="transmembrane region" description="Helical" evidence="1">
    <location>
        <begin position="80"/>
        <end position="99"/>
    </location>
</feature>
<organism evidence="2 3">
    <name type="scientific">Populus trichocarpa</name>
    <name type="common">Western balsam poplar</name>
    <name type="synonym">Populus balsamifera subsp. trichocarpa</name>
    <dbReference type="NCBI Taxonomy" id="3694"/>
    <lineage>
        <taxon>Eukaryota</taxon>
        <taxon>Viridiplantae</taxon>
        <taxon>Streptophyta</taxon>
        <taxon>Embryophyta</taxon>
        <taxon>Tracheophyta</taxon>
        <taxon>Spermatophyta</taxon>
        <taxon>Magnoliopsida</taxon>
        <taxon>eudicotyledons</taxon>
        <taxon>Gunneridae</taxon>
        <taxon>Pentapetalae</taxon>
        <taxon>rosids</taxon>
        <taxon>fabids</taxon>
        <taxon>Malpighiales</taxon>
        <taxon>Salicaceae</taxon>
        <taxon>Saliceae</taxon>
        <taxon>Populus</taxon>
    </lineage>
</organism>
<accession>A0A2K2C1N3</accession>
<keyword evidence="3" id="KW-1185">Reference proteome</keyword>
<protein>
    <submittedName>
        <fullName evidence="2">Uncharacterized protein</fullName>
    </submittedName>
</protein>
<name>A0A2K2C1N3_POPTR</name>
<reference evidence="2 3" key="1">
    <citation type="journal article" date="2006" name="Science">
        <title>The genome of black cottonwood, Populus trichocarpa (Torr. &amp; Gray).</title>
        <authorList>
            <person name="Tuskan G.A."/>
            <person name="Difazio S."/>
            <person name="Jansson S."/>
            <person name="Bohlmann J."/>
            <person name="Grigoriev I."/>
            <person name="Hellsten U."/>
            <person name="Putnam N."/>
            <person name="Ralph S."/>
            <person name="Rombauts S."/>
            <person name="Salamov A."/>
            <person name="Schein J."/>
            <person name="Sterck L."/>
            <person name="Aerts A."/>
            <person name="Bhalerao R.R."/>
            <person name="Bhalerao R.P."/>
            <person name="Blaudez D."/>
            <person name="Boerjan W."/>
            <person name="Brun A."/>
            <person name="Brunner A."/>
            <person name="Busov V."/>
            <person name="Campbell M."/>
            <person name="Carlson J."/>
            <person name="Chalot M."/>
            <person name="Chapman J."/>
            <person name="Chen G.L."/>
            <person name="Cooper D."/>
            <person name="Coutinho P.M."/>
            <person name="Couturier J."/>
            <person name="Covert S."/>
            <person name="Cronk Q."/>
            <person name="Cunningham R."/>
            <person name="Davis J."/>
            <person name="Degroeve S."/>
            <person name="Dejardin A."/>
            <person name="Depamphilis C."/>
            <person name="Detter J."/>
            <person name="Dirks B."/>
            <person name="Dubchak I."/>
            <person name="Duplessis S."/>
            <person name="Ehlting J."/>
            <person name="Ellis B."/>
            <person name="Gendler K."/>
            <person name="Goodstein D."/>
            <person name="Gribskov M."/>
            <person name="Grimwood J."/>
            <person name="Groover A."/>
            <person name="Gunter L."/>
            <person name="Hamberger B."/>
            <person name="Heinze B."/>
            <person name="Helariutta Y."/>
            <person name="Henrissat B."/>
            <person name="Holligan D."/>
            <person name="Holt R."/>
            <person name="Huang W."/>
            <person name="Islam-Faridi N."/>
            <person name="Jones S."/>
            <person name="Jones-Rhoades M."/>
            <person name="Jorgensen R."/>
            <person name="Joshi C."/>
            <person name="Kangasjarvi J."/>
            <person name="Karlsson J."/>
            <person name="Kelleher C."/>
            <person name="Kirkpatrick R."/>
            <person name="Kirst M."/>
            <person name="Kohler A."/>
            <person name="Kalluri U."/>
            <person name="Larimer F."/>
            <person name="Leebens-Mack J."/>
            <person name="Leple J.C."/>
            <person name="Locascio P."/>
            <person name="Lou Y."/>
            <person name="Lucas S."/>
            <person name="Martin F."/>
            <person name="Montanini B."/>
            <person name="Napoli C."/>
            <person name="Nelson D.R."/>
            <person name="Nelson C."/>
            <person name="Nieminen K."/>
            <person name="Nilsson O."/>
            <person name="Pereda V."/>
            <person name="Peter G."/>
            <person name="Philippe R."/>
            <person name="Pilate G."/>
            <person name="Poliakov A."/>
            <person name="Razumovskaya J."/>
            <person name="Richardson P."/>
            <person name="Rinaldi C."/>
            <person name="Ritland K."/>
            <person name="Rouze P."/>
            <person name="Ryaboy D."/>
            <person name="Schmutz J."/>
            <person name="Schrader J."/>
            <person name="Segerman B."/>
            <person name="Shin H."/>
            <person name="Siddiqui A."/>
            <person name="Sterky F."/>
            <person name="Terry A."/>
            <person name="Tsai C.J."/>
            <person name="Uberbacher E."/>
            <person name="Unneberg P."/>
            <person name="Vahala J."/>
            <person name="Wall K."/>
            <person name="Wessler S."/>
            <person name="Yang G."/>
            <person name="Yin T."/>
            <person name="Douglas C."/>
            <person name="Marra M."/>
            <person name="Sandberg G."/>
            <person name="Van de Peer Y."/>
            <person name="Rokhsar D."/>
        </authorList>
    </citation>
    <scope>NUCLEOTIDE SEQUENCE [LARGE SCALE GENOMIC DNA]</scope>
    <source>
        <strain evidence="3">cv. Nisqually</strain>
    </source>
</reference>
<evidence type="ECO:0000313" key="2">
    <source>
        <dbReference type="EMBL" id="PNT55939.1"/>
    </source>
</evidence>
<gene>
    <name evidence="2" type="ORF">POPTR_001G218900</name>
</gene>